<evidence type="ECO:0000256" key="1">
    <source>
        <dbReference type="SAM" id="Phobius"/>
    </source>
</evidence>
<dbReference type="EMBL" id="GBXM01078382">
    <property type="protein sequence ID" value="JAH30195.1"/>
    <property type="molecule type" value="Transcribed_RNA"/>
</dbReference>
<dbReference type="EMBL" id="GBXM01075080">
    <property type="protein sequence ID" value="JAH33497.1"/>
    <property type="molecule type" value="Transcribed_RNA"/>
</dbReference>
<dbReference type="EMBL" id="GBXM01062453">
    <property type="protein sequence ID" value="JAH46124.1"/>
    <property type="molecule type" value="Transcribed_RNA"/>
</dbReference>
<reference evidence="2" key="2">
    <citation type="journal article" date="2015" name="Fish Shellfish Immunol.">
        <title>Early steps in the European eel (Anguilla anguilla)-Vibrio vulnificus interaction in the gills: Role of the RtxA13 toxin.</title>
        <authorList>
            <person name="Callol A."/>
            <person name="Pajuelo D."/>
            <person name="Ebbesson L."/>
            <person name="Teles M."/>
            <person name="MacKenzie S."/>
            <person name="Amaro C."/>
        </authorList>
    </citation>
    <scope>NUCLEOTIDE SEQUENCE</scope>
</reference>
<reference evidence="2" key="1">
    <citation type="submission" date="2014-11" db="EMBL/GenBank/DDBJ databases">
        <authorList>
            <person name="Amaro Gonzalez C."/>
        </authorList>
    </citation>
    <scope>NUCLEOTIDE SEQUENCE</scope>
</reference>
<dbReference type="AlphaFoldDB" id="A0A0E9RX84"/>
<feature type="transmembrane region" description="Helical" evidence="1">
    <location>
        <begin position="7"/>
        <end position="27"/>
    </location>
</feature>
<proteinExistence type="predicted"/>
<evidence type="ECO:0000313" key="2">
    <source>
        <dbReference type="EMBL" id="JAH33497.1"/>
    </source>
</evidence>
<keyword evidence="1" id="KW-0812">Transmembrane</keyword>
<sequence>MSVLRNALANVCLPFANLPFILMQYFVDATVLRLHYLPDSKC</sequence>
<protein>
    <submittedName>
        <fullName evidence="2">Uncharacterized protein</fullName>
    </submittedName>
</protein>
<accession>A0A0E9RX84</accession>
<dbReference type="EMBL" id="GBXM01082890">
    <property type="protein sequence ID" value="JAH25687.1"/>
    <property type="molecule type" value="Transcribed_RNA"/>
</dbReference>
<name>A0A0E9RX84_ANGAN</name>
<keyword evidence="1" id="KW-1133">Transmembrane helix</keyword>
<keyword evidence="1" id="KW-0472">Membrane</keyword>
<organism evidence="2">
    <name type="scientific">Anguilla anguilla</name>
    <name type="common">European freshwater eel</name>
    <name type="synonym">Muraena anguilla</name>
    <dbReference type="NCBI Taxonomy" id="7936"/>
    <lineage>
        <taxon>Eukaryota</taxon>
        <taxon>Metazoa</taxon>
        <taxon>Chordata</taxon>
        <taxon>Craniata</taxon>
        <taxon>Vertebrata</taxon>
        <taxon>Euteleostomi</taxon>
        <taxon>Actinopterygii</taxon>
        <taxon>Neopterygii</taxon>
        <taxon>Teleostei</taxon>
        <taxon>Anguilliformes</taxon>
        <taxon>Anguillidae</taxon>
        <taxon>Anguilla</taxon>
    </lineage>
</organism>